<accession>A0A7T0C204</accession>
<dbReference type="AlphaFoldDB" id="A0A7T0C204"/>
<dbReference type="KEGG" id="nva:G3M78_06625"/>
<dbReference type="Proteomes" id="UP000594464">
    <property type="component" value="Chromosome"/>
</dbReference>
<gene>
    <name evidence="1" type="ORF">G3M78_06625</name>
</gene>
<organism evidence="1 2">
    <name type="scientific">Candidatus Nitrohelix vancouverensis</name>
    <dbReference type="NCBI Taxonomy" id="2705534"/>
    <lineage>
        <taxon>Bacteria</taxon>
        <taxon>Pseudomonadati</taxon>
        <taxon>Nitrospinota/Tectimicrobiota group</taxon>
        <taxon>Nitrospinota</taxon>
        <taxon>Nitrospinia</taxon>
        <taxon>Nitrospinales</taxon>
        <taxon>Nitrospinaceae</taxon>
        <taxon>Candidatus Nitrohelix</taxon>
    </lineage>
</organism>
<protein>
    <submittedName>
        <fullName evidence="1">Uncharacterized protein</fullName>
    </submittedName>
</protein>
<proteinExistence type="predicted"/>
<name>A0A7T0C204_9BACT</name>
<reference evidence="2" key="1">
    <citation type="submission" date="2020-02" db="EMBL/GenBank/DDBJ databases">
        <title>Genomic and physiological characterization of two novel Nitrospinaceae genera.</title>
        <authorList>
            <person name="Mueller A.J."/>
            <person name="Jung M.-Y."/>
            <person name="Strachan C.R."/>
            <person name="Herbold C.W."/>
            <person name="Kirkegaard R.H."/>
            <person name="Daims H."/>
        </authorList>
    </citation>
    <scope>NUCLEOTIDE SEQUENCE [LARGE SCALE GENOMIC DNA]</scope>
</reference>
<dbReference type="EMBL" id="CP048620">
    <property type="protein sequence ID" value="QPJ65078.1"/>
    <property type="molecule type" value="Genomic_DNA"/>
</dbReference>
<evidence type="ECO:0000313" key="2">
    <source>
        <dbReference type="Proteomes" id="UP000594464"/>
    </source>
</evidence>
<evidence type="ECO:0000313" key="1">
    <source>
        <dbReference type="EMBL" id="QPJ65078.1"/>
    </source>
</evidence>
<sequence length="100" mass="11592">MTASSAMAQSKGNQENYDVSPRFFSDVADAKTKSVYWMYVQCDYWLGCYTRCEGTLKECVQTADRVDWKIESVYYNNRETGNLVEGVRWQQYLSSPPESE</sequence>